<dbReference type="Gene3D" id="3.80.10.10">
    <property type="entry name" value="Ribonuclease Inhibitor"/>
    <property type="match status" value="1"/>
</dbReference>
<proteinExistence type="predicted"/>
<keyword evidence="3" id="KW-1185">Reference proteome</keyword>
<feature type="domain" description="F-box" evidence="1">
    <location>
        <begin position="9"/>
        <end position="52"/>
    </location>
</feature>
<dbReference type="Pfam" id="PF12937">
    <property type="entry name" value="F-box-like"/>
    <property type="match status" value="1"/>
</dbReference>
<name>A0A2H3J113_WOLCO</name>
<dbReference type="OMA" id="HVRELTI"/>
<dbReference type="InterPro" id="IPR036047">
    <property type="entry name" value="F-box-like_dom_sf"/>
</dbReference>
<dbReference type="CDD" id="cd09917">
    <property type="entry name" value="F-box_SF"/>
    <property type="match status" value="1"/>
</dbReference>
<reference evidence="2 3" key="1">
    <citation type="journal article" date="2012" name="Science">
        <title>The Paleozoic origin of enzymatic lignin decomposition reconstructed from 31 fungal genomes.</title>
        <authorList>
            <person name="Floudas D."/>
            <person name="Binder M."/>
            <person name="Riley R."/>
            <person name="Barry K."/>
            <person name="Blanchette R.A."/>
            <person name="Henrissat B."/>
            <person name="Martinez A.T."/>
            <person name="Otillar R."/>
            <person name="Spatafora J.W."/>
            <person name="Yadav J.S."/>
            <person name="Aerts A."/>
            <person name="Benoit I."/>
            <person name="Boyd A."/>
            <person name="Carlson A."/>
            <person name="Copeland A."/>
            <person name="Coutinho P.M."/>
            <person name="de Vries R.P."/>
            <person name="Ferreira P."/>
            <person name="Findley K."/>
            <person name="Foster B."/>
            <person name="Gaskell J."/>
            <person name="Glotzer D."/>
            <person name="Gorecki P."/>
            <person name="Heitman J."/>
            <person name="Hesse C."/>
            <person name="Hori C."/>
            <person name="Igarashi K."/>
            <person name="Jurgens J.A."/>
            <person name="Kallen N."/>
            <person name="Kersten P."/>
            <person name="Kohler A."/>
            <person name="Kuees U."/>
            <person name="Kumar T.K.A."/>
            <person name="Kuo A."/>
            <person name="LaButti K."/>
            <person name="Larrondo L.F."/>
            <person name="Lindquist E."/>
            <person name="Ling A."/>
            <person name="Lombard V."/>
            <person name="Lucas S."/>
            <person name="Lundell T."/>
            <person name="Martin R."/>
            <person name="McLaughlin D.J."/>
            <person name="Morgenstern I."/>
            <person name="Morin E."/>
            <person name="Murat C."/>
            <person name="Nagy L.G."/>
            <person name="Nolan M."/>
            <person name="Ohm R.A."/>
            <person name="Patyshakuliyeva A."/>
            <person name="Rokas A."/>
            <person name="Ruiz-Duenas F.J."/>
            <person name="Sabat G."/>
            <person name="Salamov A."/>
            <person name="Samejima M."/>
            <person name="Schmutz J."/>
            <person name="Slot J.C."/>
            <person name="St John F."/>
            <person name="Stenlid J."/>
            <person name="Sun H."/>
            <person name="Sun S."/>
            <person name="Syed K."/>
            <person name="Tsang A."/>
            <person name="Wiebenga A."/>
            <person name="Young D."/>
            <person name="Pisabarro A."/>
            <person name="Eastwood D.C."/>
            <person name="Martin F."/>
            <person name="Cullen D."/>
            <person name="Grigoriev I.V."/>
            <person name="Hibbett D.S."/>
        </authorList>
    </citation>
    <scope>NUCLEOTIDE SEQUENCE [LARGE SCALE GENOMIC DNA]</scope>
    <source>
        <strain evidence="2 3">MD-104</strain>
    </source>
</reference>
<sequence length="414" mass="45931">MRTQNERFIPPELADKILDYLWDDPAALAACSLTCRAWVFNCRSHLFRKVDLTRAARRIRFAQVLSTSTGVGEHVRELTISGTILQSSEHAKMLHNLRGVKRLFLRNWDAGKTTREAYDTLQKLTPSITTLHLLSVIIDQQDFARLLSECRKLNDVRLWDVRVRTDAIDPPLPTTVAPTSDSVVVIDTLSSLTITSPAALAQMSDKISIRLRQLEVNCQLASPQSVERAKTLLCLGGPTLQSLVFTLRAGSYGPSWSDQLHFADIPNLTSLHLKDGMMSAPQIYTRRAPEYSLRWVCPALAQIDASHSHLQKIQISLRVFRAGDLDSCGLDWARLDDILAHIAKAHPRLVAEFCVCCTDAFGLWAKQAVDLIRAKTPQLCAASTNSAIVCCRGWTEEAALGGGVVGPSKKHDCR</sequence>
<dbReference type="SUPFAM" id="SSF52047">
    <property type="entry name" value="RNI-like"/>
    <property type="match status" value="1"/>
</dbReference>
<protein>
    <recommendedName>
        <fullName evidence="1">F-box domain-containing protein</fullName>
    </recommendedName>
</protein>
<dbReference type="EMBL" id="KB467843">
    <property type="protein sequence ID" value="PCH35385.1"/>
    <property type="molecule type" value="Genomic_DNA"/>
</dbReference>
<accession>A0A2H3J113</accession>
<organism evidence="2 3">
    <name type="scientific">Wolfiporia cocos (strain MD-104)</name>
    <name type="common">Brown rot fungus</name>
    <dbReference type="NCBI Taxonomy" id="742152"/>
    <lineage>
        <taxon>Eukaryota</taxon>
        <taxon>Fungi</taxon>
        <taxon>Dikarya</taxon>
        <taxon>Basidiomycota</taxon>
        <taxon>Agaricomycotina</taxon>
        <taxon>Agaricomycetes</taxon>
        <taxon>Polyporales</taxon>
        <taxon>Phaeolaceae</taxon>
        <taxon>Wolfiporia</taxon>
    </lineage>
</organism>
<evidence type="ECO:0000313" key="2">
    <source>
        <dbReference type="EMBL" id="PCH35385.1"/>
    </source>
</evidence>
<dbReference type="InterPro" id="IPR001810">
    <property type="entry name" value="F-box_dom"/>
</dbReference>
<dbReference type="SUPFAM" id="SSF81383">
    <property type="entry name" value="F-box domain"/>
    <property type="match status" value="1"/>
</dbReference>
<dbReference type="OrthoDB" id="2802122at2759"/>
<evidence type="ECO:0000313" key="3">
    <source>
        <dbReference type="Proteomes" id="UP000218811"/>
    </source>
</evidence>
<dbReference type="AlphaFoldDB" id="A0A2H3J113"/>
<dbReference type="InterPro" id="IPR032675">
    <property type="entry name" value="LRR_dom_sf"/>
</dbReference>
<gene>
    <name evidence="2" type="ORF">WOLCODRAFT_107343</name>
</gene>
<dbReference type="Proteomes" id="UP000218811">
    <property type="component" value="Unassembled WGS sequence"/>
</dbReference>
<evidence type="ECO:0000259" key="1">
    <source>
        <dbReference type="Pfam" id="PF12937"/>
    </source>
</evidence>